<dbReference type="PRINTS" id="PR00991">
    <property type="entry name" value="6PFRUCTKNASE"/>
</dbReference>
<dbReference type="SUPFAM" id="SSF53254">
    <property type="entry name" value="Phosphoglycerate mutase-like"/>
    <property type="match status" value="1"/>
</dbReference>
<dbReference type="CDD" id="cd07040">
    <property type="entry name" value="HP"/>
    <property type="match status" value="1"/>
</dbReference>
<sequence length="197" mass="22287">MLINAKENTEKVIYISRHGQSEMNVKDIIGGNGYLSPSGVEYGEKLGDFIANHIDQEKTRFVTSSMNRTRQTAKLAGLDPDQINDLDEIDAGDFDGLSYGEVKCRYPSEYEARKADKLNYRYPNGESYVDLLKRTRRAIQNVDFESCDNFLIIHQAVARCLIGILLGLSDEKVPQMEVPLHTVIKIQGSEITYHKLL</sequence>
<accession>A0ABN7S7G6</accession>
<gene>
    <name evidence="3" type="ORF">OKIOD_LOCUS5196</name>
</gene>
<keyword evidence="4" id="KW-1185">Reference proteome</keyword>
<name>A0ABN7S7G6_OIKDI</name>
<dbReference type="InterPro" id="IPR001345">
    <property type="entry name" value="PG/BPGM_mutase_AS"/>
</dbReference>
<reference evidence="3 4" key="1">
    <citation type="submission" date="2021-04" db="EMBL/GenBank/DDBJ databases">
        <authorList>
            <person name="Bliznina A."/>
        </authorList>
    </citation>
    <scope>NUCLEOTIDE SEQUENCE [LARGE SCALE GENOMIC DNA]</scope>
</reference>
<dbReference type="InterPro" id="IPR003094">
    <property type="entry name" value="6Pfruct_kin"/>
</dbReference>
<dbReference type="PIRSF" id="PIRSF000709">
    <property type="entry name" value="6PFK_2-Ptase"/>
    <property type="match status" value="1"/>
</dbReference>
<dbReference type="SMART" id="SM00855">
    <property type="entry name" value="PGAM"/>
    <property type="match status" value="1"/>
</dbReference>
<organism evidence="3 4">
    <name type="scientific">Oikopleura dioica</name>
    <name type="common">Tunicate</name>
    <dbReference type="NCBI Taxonomy" id="34765"/>
    <lineage>
        <taxon>Eukaryota</taxon>
        <taxon>Metazoa</taxon>
        <taxon>Chordata</taxon>
        <taxon>Tunicata</taxon>
        <taxon>Appendicularia</taxon>
        <taxon>Copelata</taxon>
        <taxon>Oikopleuridae</taxon>
        <taxon>Oikopleura</taxon>
    </lineage>
</organism>
<evidence type="ECO:0000313" key="3">
    <source>
        <dbReference type="EMBL" id="CAG5094526.1"/>
    </source>
</evidence>
<evidence type="ECO:0000313" key="4">
    <source>
        <dbReference type="Proteomes" id="UP001158576"/>
    </source>
</evidence>
<dbReference type="InterPro" id="IPR013078">
    <property type="entry name" value="His_Pase_superF_clade-1"/>
</dbReference>
<protein>
    <submittedName>
        <fullName evidence="3">Oidioi.mRNA.OKI2018_I69.XSR.g13638.t1.cds</fullName>
    </submittedName>
</protein>
<dbReference type="PROSITE" id="PS00175">
    <property type="entry name" value="PG_MUTASE"/>
    <property type="match status" value="1"/>
</dbReference>
<dbReference type="EMBL" id="OU015569">
    <property type="protein sequence ID" value="CAG5094526.1"/>
    <property type="molecule type" value="Genomic_DNA"/>
</dbReference>
<dbReference type="PANTHER" id="PTHR10606">
    <property type="entry name" value="6-PHOSPHOFRUCTO-2-KINASE/FRUCTOSE-2,6-BISPHOSPHATASE"/>
    <property type="match status" value="1"/>
</dbReference>
<evidence type="ECO:0000256" key="1">
    <source>
        <dbReference type="ARBA" id="ARBA00008408"/>
    </source>
</evidence>
<evidence type="ECO:0000256" key="2">
    <source>
        <dbReference type="ARBA" id="ARBA00023268"/>
    </source>
</evidence>
<proteinExistence type="inferred from homology"/>
<dbReference type="Gene3D" id="3.40.50.1240">
    <property type="entry name" value="Phosphoglycerate mutase-like"/>
    <property type="match status" value="1"/>
</dbReference>
<dbReference type="Proteomes" id="UP001158576">
    <property type="component" value="Chromosome XSR"/>
</dbReference>
<keyword evidence="2" id="KW-0511">Multifunctional enzyme</keyword>
<comment type="similarity">
    <text evidence="1">In the C-terminal section; belongs to the phosphoglycerate mutase family.</text>
</comment>
<dbReference type="Pfam" id="PF00300">
    <property type="entry name" value="His_Phos_1"/>
    <property type="match status" value="1"/>
</dbReference>
<dbReference type="InterPro" id="IPR029033">
    <property type="entry name" value="His_PPase_superfam"/>
</dbReference>